<feature type="transmembrane region" description="Helical" evidence="2">
    <location>
        <begin position="533"/>
        <end position="554"/>
    </location>
</feature>
<dbReference type="Gene3D" id="3.40.710.10">
    <property type="entry name" value="DD-peptidase/beta-lactamase superfamily"/>
    <property type="match status" value="1"/>
</dbReference>
<dbReference type="InterPro" id="IPR012338">
    <property type="entry name" value="Beta-lactam/transpept-like"/>
</dbReference>
<dbReference type="EMBL" id="JADGJW010000040">
    <property type="protein sequence ID" value="KAJ3226271.1"/>
    <property type="molecule type" value="Genomic_DNA"/>
</dbReference>
<proteinExistence type="inferred from homology"/>
<dbReference type="AlphaFoldDB" id="A0AAD5U6N3"/>
<dbReference type="InterPro" id="IPR001466">
    <property type="entry name" value="Beta-lactam-related"/>
</dbReference>
<organism evidence="4 5">
    <name type="scientific">Clydaea vesicula</name>
    <dbReference type="NCBI Taxonomy" id="447962"/>
    <lineage>
        <taxon>Eukaryota</taxon>
        <taxon>Fungi</taxon>
        <taxon>Fungi incertae sedis</taxon>
        <taxon>Chytridiomycota</taxon>
        <taxon>Chytridiomycota incertae sedis</taxon>
        <taxon>Chytridiomycetes</taxon>
        <taxon>Lobulomycetales</taxon>
        <taxon>Lobulomycetaceae</taxon>
        <taxon>Clydaea</taxon>
    </lineage>
</organism>
<comment type="caution">
    <text evidence="4">The sequence shown here is derived from an EMBL/GenBank/DDBJ whole genome shotgun (WGS) entry which is preliminary data.</text>
</comment>
<accession>A0AAD5U6N3</accession>
<dbReference type="Proteomes" id="UP001211065">
    <property type="component" value="Unassembled WGS sequence"/>
</dbReference>
<evidence type="ECO:0000256" key="1">
    <source>
        <dbReference type="ARBA" id="ARBA00038215"/>
    </source>
</evidence>
<comment type="similarity">
    <text evidence="1">Belongs to the peptidase S12 family.</text>
</comment>
<dbReference type="PANTHER" id="PTHR46825">
    <property type="entry name" value="D-ALANYL-D-ALANINE-CARBOXYPEPTIDASE/ENDOPEPTIDASE AMPH"/>
    <property type="match status" value="1"/>
</dbReference>
<evidence type="ECO:0000313" key="5">
    <source>
        <dbReference type="Proteomes" id="UP001211065"/>
    </source>
</evidence>
<keyword evidence="2" id="KW-1133">Transmembrane helix</keyword>
<feature type="transmembrane region" description="Helical" evidence="2">
    <location>
        <begin position="561"/>
        <end position="580"/>
    </location>
</feature>
<name>A0AAD5U6N3_9FUNG</name>
<feature type="transmembrane region" description="Helical" evidence="2">
    <location>
        <begin position="463"/>
        <end position="481"/>
    </location>
</feature>
<gene>
    <name evidence="4" type="ORF">HK099_005268</name>
</gene>
<keyword evidence="5" id="KW-1185">Reference proteome</keyword>
<feature type="transmembrane region" description="Helical" evidence="2">
    <location>
        <begin position="493"/>
        <end position="513"/>
    </location>
</feature>
<evidence type="ECO:0000313" key="4">
    <source>
        <dbReference type="EMBL" id="KAJ3226271.1"/>
    </source>
</evidence>
<dbReference type="Pfam" id="PF00144">
    <property type="entry name" value="Beta-lactamase"/>
    <property type="match status" value="1"/>
</dbReference>
<dbReference type="PANTHER" id="PTHR46825:SF8">
    <property type="entry name" value="BETA-LACTAMASE-RELATED"/>
    <property type="match status" value="1"/>
</dbReference>
<protein>
    <recommendedName>
        <fullName evidence="3">Beta-lactamase-related domain-containing protein</fullName>
    </recommendedName>
</protein>
<keyword evidence="2" id="KW-0812">Transmembrane</keyword>
<dbReference type="SUPFAM" id="SSF56601">
    <property type="entry name" value="beta-lactamase/transpeptidase-like"/>
    <property type="match status" value="1"/>
</dbReference>
<dbReference type="InterPro" id="IPR050491">
    <property type="entry name" value="AmpC-like"/>
</dbReference>
<feature type="domain" description="Beta-lactamase-related" evidence="3">
    <location>
        <begin position="38"/>
        <end position="328"/>
    </location>
</feature>
<keyword evidence="2" id="KW-0472">Membrane</keyword>
<reference evidence="4" key="1">
    <citation type="submission" date="2020-05" db="EMBL/GenBank/DDBJ databases">
        <title>Phylogenomic resolution of chytrid fungi.</title>
        <authorList>
            <person name="Stajich J.E."/>
            <person name="Amses K."/>
            <person name="Simmons R."/>
            <person name="Seto K."/>
            <person name="Myers J."/>
            <person name="Bonds A."/>
            <person name="Quandt C.A."/>
            <person name="Barry K."/>
            <person name="Liu P."/>
            <person name="Grigoriev I."/>
            <person name="Longcore J.E."/>
            <person name="James T.Y."/>
        </authorList>
    </citation>
    <scope>NUCLEOTIDE SEQUENCE</scope>
    <source>
        <strain evidence="4">JEL0476</strain>
    </source>
</reference>
<evidence type="ECO:0000259" key="3">
    <source>
        <dbReference type="Pfam" id="PF00144"/>
    </source>
</evidence>
<evidence type="ECO:0000256" key="2">
    <source>
        <dbReference type="SAM" id="Phobius"/>
    </source>
</evidence>
<sequence length="590" mass="66936">MTVSIITENTKILRSAYSTSQIHPSLTLIPVGQQMSSLFTTTAVLQLVQSKRLKMEDLVSDFFKFNCSDSRHTVFKMPPFCQSEVTILHLLTHTAGLEHRSFQPGEHTFGEQFPRIVHPPGKIYSYSPHGLALLGKIVSMVTGMPFDKYVEEKIFLPLGMLNTGFIAPNSDSKLLKKFNQSTTSTSSAKPHQHLFTPHSIKSDTFSKSETFEATKFDINDNFGWFSTVSDMNLFMEASLNKGAAGNSDSHLYGSVPKRILEEPFADLMQTPHKSHTKSLSICLGYYETVIKNTPILFKTSEATGSSHIMAILPDEYIGFYAATNSNNPKYLWEVLEEFILTYVDGRAEEKKRTIDATDELKFDLEDSEFLGTYRLTSTSYTNYESFFSLFSQAQVYKSGESLGIDLPFSGSFYIKKTTGNGSFLMDDGTQLTFKRYAGQVRYVFTEDSEHNPVTFERVDYDSASVFLISAVSIFVIIYEIFQGDRDMDASFLKFLIFFNCVSQSLFIALGLPLMWLTHGERFFNLLPILKKVFILPVISQFLTLAGSIALLFFGRLEKKSVWHFLVLICCFRLCLYEIQFDLTFFDLPLH</sequence>